<reference evidence="2" key="1">
    <citation type="journal article" date="2015" name="Mar. Biotechnol.">
        <title>High conopeptide diversity in Conus tribblei revealed through analysis of venom duct transcriptome using two high-throughput sequencing platforms.</title>
        <authorList>
            <person name="Barghi N."/>
            <person name="Concepcion G.P."/>
            <person name="Olivera B.M."/>
            <person name="Lluisma A.O."/>
        </authorList>
    </citation>
    <scope>NUCLEOTIDE SEQUENCE</scope>
    <source>
        <tissue evidence="2">Venom duct</tissue>
    </source>
</reference>
<organism evidence="2">
    <name type="scientific">Conus tribblei</name>
    <name type="common">Tribble's cone</name>
    <name type="synonym">Splinoconus tribblei</name>
    <dbReference type="NCBI Taxonomy" id="101761"/>
    <lineage>
        <taxon>Eukaryota</taxon>
        <taxon>Metazoa</taxon>
        <taxon>Spiralia</taxon>
        <taxon>Lophotrochozoa</taxon>
        <taxon>Mollusca</taxon>
        <taxon>Gastropoda</taxon>
        <taxon>Caenogastropoda</taxon>
        <taxon>Neogastropoda</taxon>
        <taxon>Conoidea</taxon>
        <taxon>Conidae</taxon>
        <taxon>Conus</taxon>
        <taxon>Splinoconus</taxon>
    </lineage>
</organism>
<evidence type="ECO:0000313" key="2">
    <source>
        <dbReference type="EMBL" id="JAG92806.1"/>
    </source>
</evidence>
<proteinExistence type="predicted"/>
<dbReference type="AlphaFoldDB" id="A0A0C9RYH9"/>
<feature type="chain" id="PRO_5002202436" evidence="1">
    <location>
        <begin position="21"/>
        <end position="66"/>
    </location>
</feature>
<sequence length="66" mass="7269">MSTLGVALFTFLLLFPLATLQPIGGQPADRNAEPRAGNPDGMYGFLMRIWNRHPHDDDGIVCPWCG</sequence>
<keyword evidence="1" id="KW-0732">Signal</keyword>
<accession>A0A0C9RYH9</accession>
<name>A0A0C9RYH9_CONTD</name>
<feature type="signal peptide" evidence="1">
    <location>
        <begin position="1"/>
        <end position="20"/>
    </location>
</feature>
<dbReference type="EMBL" id="GCJM01000072">
    <property type="protein sequence ID" value="JAG92806.1"/>
    <property type="molecule type" value="Transcribed_RNA"/>
</dbReference>
<protein>
    <submittedName>
        <fullName evidence="2">Ctr_140_T conopeptide</fullName>
    </submittedName>
</protein>
<evidence type="ECO:0000256" key="1">
    <source>
        <dbReference type="SAM" id="SignalP"/>
    </source>
</evidence>